<keyword evidence="2" id="KW-1185">Reference proteome</keyword>
<name>A0A1M7MCG7_9HYPH</name>
<evidence type="ECO:0000313" key="1">
    <source>
        <dbReference type="EMBL" id="SHM88506.1"/>
    </source>
</evidence>
<dbReference type="OrthoDB" id="9804725at2"/>
<dbReference type="EMBL" id="FRBW01000004">
    <property type="protein sequence ID" value="SHM88506.1"/>
    <property type="molecule type" value="Genomic_DNA"/>
</dbReference>
<dbReference type="AlphaFoldDB" id="A0A1M7MCG7"/>
<reference evidence="1 2" key="1">
    <citation type="submission" date="2016-11" db="EMBL/GenBank/DDBJ databases">
        <authorList>
            <person name="Jaros S."/>
            <person name="Januszkiewicz K."/>
            <person name="Wedrychowicz H."/>
        </authorList>
    </citation>
    <scope>NUCLEOTIDE SEQUENCE [LARGE SCALE GENOMIC DNA]</scope>
    <source>
        <strain evidence="1 2">DSM 22153</strain>
    </source>
</reference>
<sequence length="282" mass="31934">MSAVFVSFASKSMGKSLKRIGQEARGLKVFDRIALLTEDDLDPGFRQRFADKLTPGVRGFGYWIWKPQAVLQELSRLQEGDLLVYADAGCHLNPGGVARLRDYLAIAAAAPSGILAFQLRAPDRPDLAGTDRTQELPDRQWVKGDLVDHFGVRDRAEVLETPTIVATTFVLRKCPQTLDFLRNWIAVFETDFTLIDDTPSKSPNPQGFIEHRHDQAIFSILCKLTGVETLSHFENYFPSEDGKGLDLARLAAYPIQARRLRQYSPWFKLRKRIAKRFAWLRG</sequence>
<proteinExistence type="predicted"/>
<accession>A0A1M7MCG7</accession>
<dbReference type="Proteomes" id="UP000186002">
    <property type="component" value="Unassembled WGS sequence"/>
</dbReference>
<gene>
    <name evidence="1" type="ORF">SAMN05444272_3351</name>
</gene>
<evidence type="ECO:0000313" key="2">
    <source>
        <dbReference type="Proteomes" id="UP000186002"/>
    </source>
</evidence>
<dbReference type="STRING" id="735517.SAMN05444272_3351"/>
<protein>
    <submittedName>
        <fullName evidence="1">Uncharacterized protein</fullName>
    </submittedName>
</protein>
<organism evidence="1 2">
    <name type="scientific">Roseibium suaedae</name>
    <dbReference type="NCBI Taxonomy" id="735517"/>
    <lineage>
        <taxon>Bacteria</taxon>
        <taxon>Pseudomonadati</taxon>
        <taxon>Pseudomonadota</taxon>
        <taxon>Alphaproteobacteria</taxon>
        <taxon>Hyphomicrobiales</taxon>
        <taxon>Stappiaceae</taxon>
        <taxon>Roseibium</taxon>
    </lineage>
</organism>
<dbReference type="RefSeq" id="WP_073014491.1">
    <property type="nucleotide sequence ID" value="NZ_FRBW01000004.1"/>
</dbReference>